<accession>A0A6A8G922</accession>
<name>A0A6A8G922_9EURY</name>
<proteinExistence type="predicted"/>
<gene>
    <name evidence="2" type="ORF">GJR99_11765</name>
</gene>
<evidence type="ECO:0000256" key="1">
    <source>
        <dbReference type="SAM" id="MobiDB-lite"/>
    </source>
</evidence>
<dbReference type="Proteomes" id="UP000443423">
    <property type="component" value="Unassembled WGS sequence"/>
</dbReference>
<dbReference type="EMBL" id="WKJQ01000001">
    <property type="protein sequence ID" value="MRW97245.1"/>
    <property type="molecule type" value="Genomic_DNA"/>
</dbReference>
<protein>
    <submittedName>
        <fullName evidence="2">Uncharacterized protein</fullName>
    </submittedName>
</protein>
<comment type="caution">
    <text evidence="2">The sequence shown here is derived from an EMBL/GenBank/DDBJ whole genome shotgun (WGS) entry which is preliminary data.</text>
</comment>
<evidence type="ECO:0000313" key="2">
    <source>
        <dbReference type="EMBL" id="MRW97245.1"/>
    </source>
</evidence>
<feature type="compositionally biased region" description="Low complexity" evidence="1">
    <location>
        <begin position="160"/>
        <end position="169"/>
    </location>
</feature>
<reference evidence="2 3" key="1">
    <citation type="submission" date="2019-11" db="EMBL/GenBank/DDBJ databases">
        <title>Whole genome sequence of Haloferax sp. MBLA0078.</title>
        <authorList>
            <person name="Seo M.-J."/>
            <person name="Cho E.-S."/>
        </authorList>
    </citation>
    <scope>NUCLEOTIDE SEQUENCE [LARGE SCALE GENOMIC DNA]</scope>
    <source>
        <strain evidence="2 3">MBLA0078</strain>
    </source>
</reference>
<dbReference type="RefSeq" id="WP_151112378.1">
    <property type="nucleotide sequence ID" value="NZ_WKJQ01000001.1"/>
</dbReference>
<feature type="region of interest" description="Disordered" evidence="1">
    <location>
        <begin position="154"/>
        <end position="194"/>
    </location>
</feature>
<dbReference type="AlphaFoldDB" id="A0A6A8G922"/>
<feature type="compositionally biased region" description="Low complexity" evidence="1">
    <location>
        <begin position="177"/>
        <end position="194"/>
    </location>
</feature>
<keyword evidence="3" id="KW-1185">Reference proteome</keyword>
<sequence length="194" mass="19272">MKRTLWHAGVVFVALGMMFAIVPTGSYSTIAGDRSVSVSVAADEDALVALEGPDTLVTRSNDSTVTLRNNLESAALVRFNVTVGTKSLTVDPSSSSGVQIPSRGGETITVSCANKPGSSNATLAVSVVAETAGATVSNATLETDVVYDCSRRTGTGSNGGANNSAANNSAGGGSSGTQGPPNGTGQPANVGTGY</sequence>
<dbReference type="OrthoDB" id="293770at2157"/>
<organism evidence="2 3">
    <name type="scientific">Haloferax marinum</name>
    <dbReference type="NCBI Taxonomy" id="2666143"/>
    <lineage>
        <taxon>Archaea</taxon>
        <taxon>Methanobacteriati</taxon>
        <taxon>Methanobacteriota</taxon>
        <taxon>Stenosarchaea group</taxon>
        <taxon>Halobacteria</taxon>
        <taxon>Halobacteriales</taxon>
        <taxon>Haloferacaceae</taxon>
        <taxon>Haloferax</taxon>
    </lineage>
</organism>
<evidence type="ECO:0000313" key="3">
    <source>
        <dbReference type="Proteomes" id="UP000443423"/>
    </source>
</evidence>